<feature type="region of interest" description="Disordered" evidence="1">
    <location>
        <begin position="1"/>
        <end position="103"/>
    </location>
</feature>
<keyword evidence="2" id="KW-0418">Kinase</keyword>
<feature type="non-terminal residue" evidence="2">
    <location>
        <position position="1"/>
    </location>
</feature>
<feature type="compositionally biased region" description="Basic residues" evidence="1">
    <location>
        <begin position="41"/>
        <end position="60"/>
    </location>
</feature>
<feature type="compositionally biased region" description="Basic and acidic residues" evidence="1">
    <location>
        <begin position="142"/>
        <end position="155"/>
    </location>
</feature>
<gene>
    <name evidence="2" type="ORF">ZEAMMB73_Zm00001d012600</name>
</gene>
<dbReference type="ExpressionAtlas" id="A0A1D6G9Z8">
    <property type="expression patterns" value="baseline and differential"/>
</dbReference>
<evidence type="ECO:0000256" key="1">
    <source>
        <dbReference type="SAM" id="MobiDB-lite"/>
    </source>
</evidence>
<organism evidence="2">
    <name type="scientific">Zea mays</name>
    <name type="common">Maize</name>
    <dbReference type="NCBI Taxonomy" id="4577"/>
    <lineage>
        <taxon>Eukaryota</taxon>
        <taxon>Viridiplantae</taxon>
        <taxon>Streptophyta</taxon>
        <taxon>Embryophyta</taxon>
        <taxon>Tracheophyta</taxon>
        <taxon>Spermatophyta</taxon>
        <taxon>Magnoliopsida</taxon>
        <taxon>Liliopsida</taxon>
        <taxon>Poales</taxon>
        <taxon>Poaceae</taxon>
        <taxon>PACMAD clade</taxon>
        <taxon>Panicoideae</taxon>
        <taxon>Andropogonodae</taxon>
        <taxon>Andropogoneae</taxon>
        <taxon>Tripsacinae</taxon>
        <taxon>Zea</taxon>
    </lineage>
</organism>
<evidence type="ECO:0000313" key="2">
    <source>
        <dbReference type="EMBL" id="AQK99928.1"/>
    </source>
</evidence>
<protein>
    <submittedName>
        <fullName evidence="2">Protein kinase superfamily protein</fullName>
    </submittedName>
</protein>
<dbReference type="AlphaFoldDB" id="A0A1D6G9Z8"/>
<reference evidence="2" key="1">
    <citation type="submission" date="2015-12" db="EMBL/GenBank/DDBJ databases">
        <title>Update maize B73 reference genome by single molecule sequencing technologies.</title>
        <authorList>
            <consortium name="Maize Genome Sequencing Project"/>
            <person name="Ware D."/>
        </authorList>
    </citation>
    <scope>NUCLEOTIDE SEQUENCE</scope>
    <source>
        <tissue evidence="2">Seedling</tissue>
    </source>
</reference>
<sequence>RQAGPHGRPEPRQHQGHGHVRLLRPRVRHDRQAHQDVGHLQLRRRAARAHHRPPRHRRHEAVRGAGPRSLGNASAERQAEVHEAGRPVAGQEVPREGAVPGARRRVHVLAGGRCQPAGDQRRRLGALVPRRSAILPSPRHGSRAEGHSHRSRETRIAVLIRPK</sequence>
<dbReference type="EMBL" id="CM000784">
    <property type="protein sequence ID" value="AQK99928.1"/>
    <property type="molecule type" value="Genomic_DNA"/>
</dbReference>
<proteinExistence type="predicted"/>
<name>A0A1D6G9Z8_MAIZE</name>
<feature type="region of interest" description="Disordered" evidence="1">
    <location>
        <begin position="115"/>
        <end position="155"/>
    </location>
</feature>
<dbReference type="GO" id="GO:0016301">
    <property type="term" value="F:kinase activity"/>
    <property type="evidence" value="ECO:0007669"/>
    <property type="project" value="UniProtKB-KW"/>
</dbReference>
<keyword evidence="2" id="KW-0808">Transferase</keyword>
<accession>A0A1D6G9Z8</accession>
<feature type="compositionally biased region" description="Basic residues" evidence="1">
    <location>
        <begin position="14"/>
        <end position="29"/>
    </location>
</feature>